<keyword evidence="2" id="KW-1185">Reference proteome</keyword>
<dbReference type="EMBL" id="UGVL01000001">
    <property type="protein sequence ID" value="SUE34752.1"/>
    <property type="molecule type" value="Genomic_DNA"/>
</dbReference>
<evidence type="ECO:0000313" key="1">
    <source>
        <dbReference type="EMBL" id="SUE34752.1"/>
    </source>
</evidence>
<evidence type="ECO:0000313" key="2">
    <source>
        <dbReference type="Proteomes" id="UP000255233"/>
    </source>
</evidence>
<sequence>MKSRERLRAVFIVRQEILEKIIHNQKTIDNGKFY</sequence>
<dbReference type="AlphaFoldDB" id="A0A379MVT0"/>
<proteinExistence type="predicted"/>
<gene>
    <name evidence="1" type="ORF">NCTC11190_01985</name>
</gene>
<accession>A0A379MVT0</accession>
<protein>
    <submittedName>
        <fullName evidence="1">Uncharacterized protein</fullName>
    </submittedName>
</protein>
<reference evidence="1 2" key="1">
    <citation type="submission" date="2018-06" db="EMBL/GenBank/DDBJ databases">
        <authorList>
            <consortium name="Pathogen Informatics"/>
            <person name="Doyle S."/>
        </authorList>
    </citation>
    <scope>NUCLEOTIDE SEQUENCE [LARGE SCALE GENOMIC DNA]</scope>
    <source>
        <strain evidence="1 2">NCTC11190</strain>
    </source>
</reference>
<organism evidence="1 2">
    <name type="scientific">Rikenella microfusus</name>
    <dbReference type="NCBI Taxonomy" id="28139"/>
    <lineage>
        <taxon>Bacteria</taxon>
        <taxon>Pseudomonadati</taxon>
        <taxon>Bacteroidota</taxon>
        <taxon>Bacteroidia</taxon>
        <taxon>Bacteroidales</taxon>
        <taxon>Rikenellaceae</taxon>
        <taxon>Rikenella</taxon>
    </lineage>
</organism>
<dbReference type="STRING" id="880526.GCA_000427365_01833"/>
<name>A0A379MVT0_9BACT</name>
<dbReference type="Proteomes" id="UP000255233">
    <property type="component" value="Unassembled WGS sequence"/>
</dbReference>